<dbReference type="EMBL" id="MH834612">
    <property type="protein sequence ID" value="AYN57905.1"/>
    <property type="molecule type" value="Genomic_DNA"/>
</dbReference>
<evidence type="ECO:0000313" key="3">
    <source>
        <dbReference type="Proteomes" id="UP000280317"/>
    </source>
</evidence>
<dbReference type="KEGG" id="vg:77932218"/>
<evidence type="ECO:0000259" key="1">
    <source>
        <dbReference type="PROSITE" id="PS50943"/>
    </source>
</evidence>
<accession>A0A3G2KG25</accession>
<proteinExistence type="predicted"/>
<dbReference type="RefSeq" id="YP_010656339.1">
    <property type="nucleotide sequence ID" value="NC_070837.1"/>
</dbReference>
<evidence type="ECO:0000313" key="2">
    <source>
        <dbReference type="EMBL" id="AYN57905.1"/>
    </source>
</evidence>
<dbReference type="PROSITE" id="PS50943">
    <property type="entry name" value="HTH_CROC1"/>
    <property type="match status" value="1"/>
</dbReference>
<dbReference type="GeneID" id="77932218"/>
<gene>
    <name evidence="2" type="primary">53</name>
    <name evidence="2" type="ORF">PBI_FAJA_53</name>
</gene>
<feature type="domain" description="HTH cro/C1-type" evidence="1">
    <location>
        <begin position="25"/>
        <end position="65"/>
    </location>
</feature>
<sequence length="73" mass="7999">MAKPRLVINMETLERLRAGQPWGMFAQQIGVDSSTLSRVRRGKSLPSGEFIASVVTNLPVRMEDIVTVEADAA</sequence>
<keyword evidence="3" id="KW-1185">Reference proteome</keyword>
<dbReference type="CDD" id="cd00093">
    <property type="entry name" value="HTH_XRE"/>
    <property type="match status" value="1"/>
</dbReference>
<dbReference type="InterPro" id="IPR010982">
    <property type="entry name" value="Lambda_DNA-bd_dom_sf"/>
</dbReference>
<dbReference type="InterPro" id="IPR001387">
    <property type="entry name" value="Cro/C1-type_HTH"/>
</dbReference>
<reference evidence="2 3" key="1">
    <citation type="submission" date="2018-09" db="EMBL/GenBank/DDBJ databases">
        <authorList>
            <person name="Ulbrich M.C."/>
            <person name="Stoner T.H."/>
            <person name="Garlena R.A."/>
            <person name="Russell D.A."/>
            <person name="Pope W.H."/>
            <person name="Jacobs-Sera D."/>
            <person name="Hatfull G.F."/>
        </authorList>
    </citation>
    <scope>NUCLEOTIDE SEQUENCE [LARGE SCALE GENOMIC DNA]</scope>
</reference>
<protein>
    <recommendedName>
        <fullName evidence="1">HTH cro/C1-type domain-containing protein</fullName>
    </recommendedName>
</protein>
<dbReference type="GO" id="GO:0003677">
    <property type="term" value="F:DNA binding"/>
    <property type="evidence" value="ECO:0007669"/>
    <property type="project" value="InterPro"/>
</dbReference>
<organism evidence="2 3">
    <name type="scientific">Arthrobacter phage Faja</name>
    <dbReference type="NCBI Taxonomy" id="2419957"/>
    <lineage>
        <taxon>Viruses</taxon>
        <taxon>Duplodnaviria</taxon>
        <taxon>Heunggongvirae</taxon>
        <taxon>Uroviricota</taxon>
        <taxon>Caudoviricetes</taxon>
        <taxon>Fajavirus</taxon>
        <taxon>Fajavirus faja</taxon>
    </lineage>
</organism>
<dbReference type="Proteomes" id="UP000280317">
    <property type="component" value="Segment"/>
</dbReference>
<name>A0A3G2KG25_9CAUD</name>
<dbReference type="SUPFAM" id="SSF47413">
    <property type="entry name" value="lambda repressor-like DNA-binding domains"/>
    <property type="match status" value="1"/>
</dbReference>